<proteinExistence type="predicted"/>
<reference evidence="1 2" key="1">
    <citation type="journal article" date="2016" name="Microbiology (Mosc.)">
        <title>Comparison of Lactobacillus crispatus isolates from Lactobacillus-dominated vaginal microbiomes with isolates from microbiomes containing bacterial vaginosis-associated bacteria.</title>
        <authorList>
            <person name="Abdelmaksoud A.A."/>
            <person name="Koparde V.N."/>
            <person name="Sheth N.U."/>
            <person name="Serrano M.G."/>
            <person name="Glascock A.L."/>
            <person name="Fettweis J.M."/>
            <person name="Strauss Iii J.F."/>
            <person name="Buck G.A."/>
            <person name="Jefferson K.K."/>
        </authorList>
    </citation>
    <scope>NUCLEOTIDE SEQUENCE [LARGE SCALE GENOMIC DNA]</scope>
    <source>
        <strain evidence="1 2">VMC3</strain>
    </source>
</reference>
<dbReference type="PATRIC" id="fig|47770.28.peg.618"/>
<evidence type="ECO:0000313" key="2">
    <source>
        <dbReference type="Proteomes" id="UP000067598"/>
    </source>
</evidence>
<dbReference type="RefSeq" id="WP_060462115.1">
    <property type="nucleotide sequence ID" value="NZ_AP025162.1"/>
</dbReference>
<protein>
    <submittedName>
        <fullName evidence="1">Uncharacterized protein</fullName>
    </submittedName>
</protein>
<comment type="caution">
    <text evidence="1">The sequence shown here is derived from an EMBL/GenBank/DDBJ whole genome shotgun (WGS) entry which is preliminary data.</text>
</comment>
<organism evidence="1 2">
    <name type="scientific">Lactobacillus crispatus</name>
    <dbReference type="NCBI Taxonomy" id="47770"/>
    <lineage>
        <taxon>Bacteria</taxon>
        <taxon>Bacillati</taxon>
        <taxon>Bacillota</taxon>
        <taxon>Bacilli</taxon>
        <taxon>Lactobacillales</taxon>
        <taxon>Lactobacillaceae</taxon>
        <taxon>Lactobacillus</taxon>
    </lineage>
</organism>
<gene>
    <name evidence="1" type="ORF">AEL95_06090</name>
</gene>
<sequence length="369" mass="42362">MNKLVQITLKADQEKYNLDGDASITVVDANSYYIGRIITQHHGWITFESVDQGGNLGGIVFIKEDQVAKIEDDTPNLRYYMITQVKDSFNLEQLNKTVLAWDFTNLHDLLINVADAQPFTTFEVNTGATYTGLITQLDQQEVRILERNELTLEHYATVIPLDDIVCVDTNAIDNRLFTQYLRQSQKQEFTNDLDLVEIYFDYTFDDQYGSFAIGKVLKYDDDNLVFESINELGQVESIAVIARSHITHITEDSERLLFFNFLVQWQKNNGSFDPDRLERSVKLRDEIQSPAEIIDNWPEDQIVKISDSIYHYPDRLGLIEDRSDSGFDLKIVTEYGLGDTSVHDYSDLISVDLAGSEMIKMQQFIDNEG</sequence>
<accession>A0A109DE54</accession>
<dbReference type="Proteomes" id="UP000067598">
    <property type="component" value="Unassembled WGS sequence"/>
</dbReference>
<dbReference type="EMBL" id="LJGP01000019">
    <property type="protein sequence ID" value="KWU03747.1"/>
    <property type="molecule type" value="Genomic_DNA"/>
</dbReference>
<name>A0A109DE54_9LACO</name>
<evidence type="ECO:0000313" key="1">
    <source>
        <dbReference type="EMBL" id="KWU03747.1"/>
    </source>
</evidence>
<dbReference type="AlphaFoldDB" id="A0A109DE54"/>